<sequence>MSTDARRAGEHAVSRPADDAPAGRAPAGATPSGASGRVHSWDLSTGVDGPGTRFVLFLSGCPLRCLYCANPDTWHMRDGRHMTVDDVMAEIGRYTAFITAAGGGVTLTGGEPLLQPDFAARILRRCRELGLHTALDTSGFLGARATDELLADTSLVLLDVKSFDVRAYRALTGGSLAPTLSFATRLDRLGVPVRIRYVLVPGWTDDETAVDGLASFAAGLGNVEQIDVLPFHKLGAAKYDALGLPFPLRDTPTPSPDLVDRVRAQFREHGLRAL</sequence>
<keyword evidence="4 10" id="KW-0004">4Fe-4S</keyword>
<keyword evidence="13" id="KW-0456">Lyase</keyword>
<comment type="caution">
    <text evidence="13">The sequence shown here is derived from an EMBL/GenBank/DDBJ whole genome shotgun (WGS) entry which is preliminary data.</text>
</comment>
<dbReference type="CDD" id="cd01335">
    <property type="entry name" value="Radical_SAM"/>
    <property type="match status" value="1"/>
</dbReference>
<feature type="domain" description="Radical SAM core" evidence="12">
    <location>
        <begin position="47"/>
        <end position="272"/>
    </location>
</feature>
<dbReference type="InterPro" id="IPR034457">
    <property type="entry name" value="Organic_radical-activating"/>
</dbReference>
<protein>
    <recommendedName>
        <fullName evidence="3 10">Pyruvate formate-lyase-activating enzyme</fullName>
        <ecNumber evidence="10">1.97.1.4</ecNumber>
    </recommendedName>
</protein>
<dbReference type="Pfam" id="PF04055">
    <property type="entry name" value="Radical_SAM"/>
    <property type="match status" value="1"/>
</dbReference>
<name>A0ABX0ZQA4_9ACTN</name>
<dbReference type="NCBIfam" id="TIGR02493">
    <property type="entry name" value="PFLA"/>
    <property type="match status" value="1"/>
</dbReference>
<keyword evidence="5 10" id="KW-0949">S-adenosyl-L-methionine</keyword>
<dbReference type="Gene3D" id="3.20.20.70">
    <property type="entry name" value="Aldolase class I"/>
    <property type="match status" value="1"/>
</dbReference>
<dbReference type="InterPro" id="IPR001989">
    <property type="entry name" value="Radical_activat_CS"/>
</dbReference>
<comment type="similarity">
    <text evidence="2 10">Belongs to the organic radical-activating enzymes family.</text>
</comment>
<keyword evidence="7 10" id="KW-0560">Oxidoreductase</keyword>
<evidence type="ECO:0000256" key="3">
    <source>
        <dbReference type="ARBA" id="ARBA00021356"/>
    </source>
</evidence>
<feature type="compositionally biased region" description="Basic and acidic residues" evidence="11">
    <location>
        <begin position="1"/>
        <end position="18"/>
    </location>
</feature>
<accession>A0ABX0ZQA4</accession>
<reference evidence="13 14" key="1">
    <citation type="submission" date="2020-03" db="EMBL/GenBank/DDBJ databases">
        <title>WGS of actinomycetes isolated from Thailand.</title>
        <authorList>
            <person name="Thawai C."/>
        </authorList>
    </citation>
    <scope>NUCLEOTIDE SEQUENCE [LARGE SCALE GENOMIC DNA]</scope>
    <source>
        <strain evidence="13 14">PRB2-1</strain>
    </source>
</reference>
<dbReference type="RefSeq" id="WP_167983848.1">
    <property type="nucleotide sequence ID" value="NZ_JAATEJ010000012.1"/>
</dbReference>
<keyword evidence="8 10" id="KW-0408">Iron</keyword>
<comment type="subcellular location">
    <subcellularLocation>
        <location evidence="10">Cytoplasm</location>
    </subcellularLocation>
</comment>
<evidence type="ECO:0000256" key="6">
    <source>
        <dbReference type="ARBA" id="ARBA00022723"/>
    </source>
</evidence>
<dbReference type="SFLD" id="SFLDG01067">
    <property type="entry name" value="SPASM/twitch_domain_containing"/>
    <property type="match status" value="1"/>
</dbReference>
<dbReference type="PANTHER" id="PTHR30352:SF5">
    <property type="entry name" value="PYRUVATE FORMATE-LYASE 1-ACTIVATING ENZYME"/>
    <property type="match status" value="1"/>
</dbReference>
<evidence type="ECO:0000256" key="8">
    <source>
        <dbReference type="ARBA" id="ARBA00023004"/>
    </source>
</evidence>
<evidence type="ECO:0000256" key="11">
    <source>
        <dbReference type="SAM" id="MobiDB-lite"/>
    </source>
</evidence>
<dbReference type="EMBL" id="JAATEJ010000012">
    <property type="protein sequence ID" value="NJP44977.1"/>
    <property type="molecule type" value="Genomic_DNA"/>
</dbReference>
<keyword evidence="13" id="KW-0670">Pyruvate</keyword>
<evidence type="ECO:0000256" key="2">
    <source>
        <dbReference type="ARBA" id="ARBA00009777"/>
    </source>
</evidence>
<dbReference type="PROSITE" id="PS01087">
    <property type="entry name" value="RADICAL_ACTIVATING"/>
    <property type="match status" value="1"/>
</dbReference>
<evidence type="ECO:0000256" key="10">
    <source>
        <dbReference type="RuleBase" id="RU362053"/>
    </source>
</evidence>
<dbReference type="SUPFAM" id="SSF102114">
    <property type="entry name" value="Radical SAM enzymes"/>
    <property type="match status" value="1"/>
</dbReference>
<feature type="compositionally biased region" description="Low complexity" evidence="11">
    <location>
        <begin position="19"/>
        <end position="37"/>
    </location>
</feature>
<keyword evidence="9 10" id="KW-0411">Iron-sulfur</keyword>
<evidence type="ECO:0000256" key="5">
    <source>
        <dbReference type="ARBA" id="ARBA00022691"/>
    </source>
</evidence>
<keyword evidence="10" id="KW-0963">Cytoplasm</keyword>
<evidence type="ECO:0000256" key="1">
    <source>
        <dbReference type="ARBA" id="ARBA00003141"/>
    </source>
</evidence>
<evidence type="ECO:0000313" key="13">
    <source>
        <dbReference type="EMBL" id="NJP44977.1"/>
    </source>
</evidence>
<feature type="region of interest" description="Disordered" evidence="11">
    <location>
        <begin position="1"/>
        <end position="38"/>
    </location>
</feature>
<comment type="catalytic activity">
    <reaction evidence="10">
        <text>glycyl-[formate C-acetyltransferase] + reduced [flavodoxin] + S-adenosyl-L-methionine = glycin-2-yl radical-[formate C-acetyltransferase] + semiquinone [flavodoxin] + 5'-deoxyadenosine + L-methionine + H(+)</text>
        <dbReference type="Rhea" id="RHEA:19225"/>
        <dbReference type="Rhea" id="RHEA-COMP:10622"/>
        <dbReference type="Rhea" id="RHEA-COMP:12190"/>
        <dbReference type="Rhea" id="RHEA-COMP:12191"/>
        <dbReference type="Rhea" id="RHEA-COMP:14480"/>
        <dbReference type="ChEBI" id="CHEBI:15378"/>
        <dbReference type="ChEBI" id="CHEBI:17319"/>
        <dbReference type="ChEBI" id="CHEBI:29947"/>
        <dbReference type="ChEBI" id="CHEBI:32722"/>
        <dbReference type="ChEBI" id="CHEBI:57618"/>
        <dbReference type="ChEBI" id="CHEBI:57844"/>
        <dbReference type="ChEBI" id="CHEBI:59789"/>
        <dbReference type="ChEBI" id="CHEBI:140311"/>
        <dbReference type="EC" id="1.97.1.4"/>
    </reaction>
</comment>
<dbReference type="PANTHER" id="PTHR30352">
    <property type="entry name" value="PYRUVATE FORMATE-LYASE-ACTIVATING ENZYME"/>
    <property type="match status" value="1"/>
</dbReference>
<keyword evidence="6 10" id="KW-0479">Metal-binding</keyword>
<proteinExistence type="inferred from homology"/>
<dbReference type="EC" id="1.97.1.4" evidence="10"/>
<dbReference type="GO" id="GO:0016829">
    <property type="term" value="F:lyase activity"/>
    <property type="evidence" value="ECO:0007669"/>
    <property type="project" value="UniProtKB-KW"/>
</dbReference>
<comment type="cofactor">
    <cofactor evidence="10">
        <name>[4Fe-4S] cluster</name>
        <dbReference type="ChEBI" id="CHEBI:49883"/>
    </cofactor>
    <text evidence="10">Binds 1 [4Fe-4S] cluster. The cluster is coordinated with 3 cysteines and an exchangeable S-adenosyl-L-methionine.</text>
</comment>
<evidence type="ECO:0000313" key="14">
    <source>
        <dbReference type="Proteomes" id="UP000734511"/>
    </source>
</evidence>
<dbReference type="Proteomes" id="UP000734511">
    <property type="component" value="Unassembled WGS sequence"/>
</dbReference>
<gene>
    <name evidence="13" type="primary">pflA</name>
    <name evidence="13" type="ORF">HCN08_16455</name>
</gene>
<dbReference type="InterPro" id="IPR012838">
    <property type="entry name" value="PFL1_activating"/>
</dbReference>
<comment type="function">
    <text evidence="1 10">Activation of pyruvate formate-lyase under anaerobic conditions by generation of an organic free radical, using S-adenosylmethionine and reduced flavodoxin as cosubstrates to produce 5'-deoxy-adenosine.</text>
</comment>
<dbReference type="InterPro" id="IPR013785">
    <property type="entry name" value="Aldolase_TIM"/>
</dbReference>
<keyword evidence="14" id="KW-1185">Reference proteome</keyword>
<dbReference type="InterPro" id="IPR007197">
    <property type="entry name" value="rSAM"/>
</dbReference>
<dbReference type="PROSITE" id="PS51918">
    <property type="entry name" value="RADICAL_SAM"/>
    <property type="match status" value="1"/>
</dbReference>
<evidence type="ECO:0000256" key="9">
    <source>
        <dbReference type="ARBA" id="ARBA00023014"/>
    </source>
</evidence>
<evidence type="ECO:0000256" key="4">
    <source>
        <dbReference type="ARBA" id="ARBA00022485"/>
    </source>
</evidence>
<dbReference type="SFLD" id="SFLDS00029">
    <property type="entry name" value="Radical_SAM"/>
    <property type="match status" value="1"/>
</dbReference>
<organism evidence="13 14">
    <name type="scientific">Actinacidiphila epipremni</name>
    <dbReference type="NCBI Taxonomy" id="2053013"/>
    <lineage>
        <taxon>Bacteria</taxon>
        <taxon>Bacillati</taxon>
        <taxon>Actinomycetota</taxon>
        <taxon>Actinomycetes</taxon>
        <taxon>Kitasatosporales</taxon>
        <taxon>Streptomycetaceae</taxon>
        <taxon>Actinacidiphila</taxon>
    </lineage>
</organism>
<evidence type="ECO:0000256" key="7">
    <source>
        <dbReference type="ARBA" id="ARBA00023002"/>
    </source>
</evidence>
<dbReference type="SFLD" id="SFLDG01066">
    <property type="entry name" value="organic_radical-activating_enz"/>
    <property type="match status" value="1"/>
</dbReference>
<evidence type="ECO:0000259" key="12">
    <source>
        <dbReference type="PROSITE" id="PS51918"/>
    </source>
</evidence>
<dbReference type="GO" id="GO:0043365">
    <property type="term" value="F:[formate-C-acetyltransferase]-activating enzyme activity"/>
    <property type="evidence" value="ECO:0007669"/>
    <property type="project" value="UniProtKB-EC"/>
</dbReference>
<dbReference type="InterPro" id="IPR058240">
    <property type="entry name" value="rSAM_sf"/>
</dbReference>